<dbReference type="GO" id="GO:0005737">
    <property type="term" value="C:cytoplasm"/>
    <property type="evidence" value="ECO:0007669"/>
    <property type="project" value="TreeGrafter"/>
</dbReference>
<reference evidence="2" key="1">
    <citation type="submission" date="2022-07" db="EMBL/GenBank/DDBJ databases">
        <title>Genome Sequence of Leucocoprinus birnbaumii.</title>
        <authorList>
            <person name="Buettner E."/>
        </authorList>
    </citation>
    <scope>NUCLEOTIDE SEQUENCE</scope>
    <source>
        <strain evidence="2">VT141</strain>
    </source>
</reference>
<feature type="domain" description="Protein kinase" evidence="1">
    <location>
        <begin position="306"/>
        <end position="593"/>
    </location>
</feature>
<keyword evidence="3" id="KW-1185">Reference proteome</keyword>
<protein>
    <recommendedName>
        <fullName evidence="1">Protein kinase domain-containing protein</fullName>
    </recommendedName>
</protein>
<dbReference type="PROSITE" id="PS50011">
    <property type="entry name" value="PROTEIN_KINASE_DOM"/>
    <property type="match status" value="1"/>
</dbReference>
<dbReference type="Proteomes" id="UP001213000">
    <property type="component" value="Unassembled WGS sequence"/>
</dbReference>
<dbReference type="AlphaFoldDB" id="A0AAD5YLV6"/>
<dbReference type="InterPro" id="IPR001245">
    <property type="entry name" value="Ser-Thr/Tyr_kinase_cat_dom"/>
</dbReference>
<dbReference type="Gene3D" id="1.20.930.20">
    <property type="entry name" value="Adaptor protein Cbl, N-terminal domain"/>
    <property type="match status" value="1"/>
</dbReference>
<comment type="caution">
    <text evidence="2">The sequence shown here is derived from an EMBL/GenBank/DDBJ whole genome shotgun (WGS) entry which is preliminary data.</text>
</comment>
<accession>A0AAD5YLV6</accession>
<dbReference type="InterPro" id="IPR050167">
    <property type="entry name" value="Ser_Thr_protein_kinase"/>
</dbReference>
<organism evidence="2 3">
    <name type="scientific">Leucocoprinus birnbaumii</name>
    <dbReference type="NCBI Taxonomy" id="56174"/>
    <lineage>
        <taxon>Eukaryota</taxon>
        <taxon>Fungi</taxon>
        <taxon>Dikarya</taxon>
        <taxon>Basidiomycota</taxon>
        <taxon>Agaricomycotina</taxon>
        <taxon>Agaricomycetes</taxon>
        <taxon>Agaricomycetidae</taxon>
        <taxon>Agaricales</taxon>
        <taxon>Agaricineae</taxon>
        <taxon>Agaricaceae</taxon>
        <taxon>Leucocoprinus</taxon>
    </lineage>
</organism>
<dbReference type="PANTHER" id="PTHR23257">
    <property type="entry name" value="SERINE-THREONINE PROTEIN KINASE"/>
    <property type="match status" value="1"/>
</dbReference>
<dbReference type="InterPro" id="IPR059179">
    <property type="entry name" value="MLKL-like_MCAfunc"/>
</dbReference>
<evidence type="ECO:0000259" key="1">
    <source>
        <dbReference type="PROSITE" id="PS50011"/>
    </source>
</evidence>
<dbReference type="GO" id="GO:0007166">
    <property type="term" value="P:cell surface receptor signaling pathway"/>
    <property type="evidence" value="ECO:0007669"/>
    <property type="project" value="InterPro"/>
</dbReference>
<gene>
    <name evidence="2" type="ORF">NP233_g10763</name>
</gene>
<sequence>MDVSNAGSVEIEAMESRWWLSALPSPRRTLEGRHRCINCHPPSREAQKKKLITFGASISSKIIIAETSDPLALSGHEETLKAQHSTLSPCVLSLPHSPFNLLRTPDCKMSESALGAITTIIAVGETAAQALGAPVAAGLAQEIVRSCEDVARHKKHASMLGIKSVHLSQALEEAMQEGPGLEGTKMQERIDEVEGVLRKVRDRVDKWAKMSIVVRWWRRNEIQNGIELCSTELETAIQIFTLKAHISEERKNRLARSEAQQNDLENKEMLRQILANQANLMQVAQLHEAGEPIATAVMEEGQQELRNLRSNQGQGKFPTGSRSGKRYLDMQRGLMNLHDLTKIPPTIKVLDGEITREGEIAIAGGTSSDIWRGRWMGQKPVALKTMRSVNSQDKRAQKVSPWLENGNVLEYVLKHPDADLLHLLRGAAEGLSYLHSQDIVHGNIKCSNILVYDSGEACISDFGMAKVLEDVTKTSASTTLQSMGCARWMAPEIVEGDPPSKASDTYSFAMAILELLTKKHPLSELKNDIAVIRTMAQSKAHEIRPTRPTDDVVKQWLTDELWSLMQQCWQAPEQRPTMEIVSTQLQEIQCTDH</sequence>
<dbReference type="InterPro" id="IPR000719">
    <property type="entry name" value="Prot_kinase_dom"/>
</dbReference>
<dbReference type="EMBL" id="JANIEX010001150">
    <property type="protein sequence ID" value="KAJ3560551.1"/>
    <property type="molecule type" value="Genomic_DNA"/>
</dbReference>
<evidence type="ECO:0000313" key="2">
    <source>
        <dbReference type="EMBL" id="KAJ3560551.1"/>
    </source>
</evidence>
<proteinExistence type="predicted"/>
<dbReference type="SUPFAM" id="SSF56112">
    <property type="entry name" value="Protein kinase-like (PK-like)"/>
    <property type="match status" value="1"/>
</dbReference>
<dbReference type="InterPro" id="IPR011009">
    <property type="entry name" value="Kinase-like_dom_sf"/>
</dbReference>
<dbReference type="GO" id="GO:0005524">
    <property type="term" value="F:ATP binding"/>
    <property type="evidence" value="ECO:0007669"/>
    <property type="project" value="InterPro"/>
</dbReference>
<dbReference type="CDD" id="cd21037">
    <property type="entry name" value="MLKL_NTD"/>
    <property type="match status" value="1"/>
</dbReference>
<evidence type="ECO:0000313" key="3">
    <source>
        <dbReference type="Proteomes" id="UP001213000"/>
    </source>
</evidence>
<dbReference type="InterPro" id="IPR036537">
    <property type="entry name" value="Adaptor_Cbl_N_dom_sf"/>
</dbReference>
<dbReference type="Gene3D" id="1.10.510.10">
    <property type="entry name" value="Transferase(Phosphotransferase) domain 1"/>
    <property type="match status" value="1"/>
</dbReference>
<dbReference type="GO" id="GO:0004672">
    <property type="term" value="F:protein kinase activity"/>
    <property type="evidence" value="ECO:0007669"/>
    <property type="project" value="InterPro"/>
</dbReference>
<dbReference type="Pfam" id="PF07714">
    <property type="entry name" value="PK_Tyr_Ser-Thr"/>
    <property type="match status" value="1"/>
</dbReference>
<name>A0AAD5YLV6_9AGAR</name>